<gene>
    <name evidence="1" type="ORF">FYJ62_02350</name>
</gene>
<evidence type="ECO:0000313" key="1">
    <source>
        <dbReference type="EMBL" id="MST86511.1"/>
    </source>
</evidence>
<reference evidence="1 2" key="1">
    <citation type="submission" date="2019-08" db="EMBL/GenBank/DDBJ databases">
        <title>In-depth cultivation of the pig gut microbiome towards novel bacterial diversity and tailored functional studies.</title>
        <authorList>
            <person name="Wylensek D."/>
            <person name="Hitch T.C.A."/>
            <person name="Clavel T."/>
        </authorList>
    </citation>
    <scope>NUCLEOTIDE SEQUENCE [LARGE SCALE GENOMIC DNA]</scope>
    <source>
        <strain evidence="1 2">Bifido-178-WT-2B</strain>
    </source>
</reference>
<comment type="caution">
    <text evidence="1">The sequence shown here is derived from an EMBL/GenBank/DDBJ whole genome shotgun (WGS) entry which is preliminary data.</text>
</comment>
<dbReference type="Proteomes" id="UP000438120">
    <property type="component" value="Unassembled WGS sequence"/>
</dbReference>
<dbReference type="AlphaFoldDB" id="A0A6A8MC72"/>
<sequence>MTKYIDKLQALSAQLKNQEIADQVAEICRIDQAVKKRQVLEHAPGKLGLEPDEYEEISWQIPDDQLKNLQTMNNLLNNVRQYLSLEYGIWSLPNLATAKLIMEELGVKTALEVMAGNAYWSKALMAAGMDVVASDSLEWAKTSATGSEPFYPVVNLEAQKAVEKYGDRELILCSWSPNFGNSDIALIAAKRKYAPQAHLLFIGERKGATNSRSFWAGNYCTNSRAISRINQSFVSYDFIEEEVFEVKP</sequence>
<keyword evidence="1" id="KW-0489">Methyltransferase</keyword>
<dbReference type="OrthoDB" id="2248737at2"/>
<dbReference type="RefSeq" id="WP_154547343.1">
    <property type="nucleotide sequence ID" value="NZ_VUMX01000004.1"/>
</dbReference>
<organism evidence="1 2">
    <name type="scientific">Lactobacillus porci</name>
    <dbReference type="NCBI Taxonomy" id="2012477"/>
    <lineage>
        <taxon>Bacteria</taxon>
        <taxon>Bacillati</taxon>
        <taxon>Bacillota</taxon>
        <taxon>Bacilli</taxon>
        <taxon>Lactobacillales</taxon>
        <taxon>Lactobacillaceae</taxon>
        <taxon>Lactobacillus</taxon>
    </lineage>
</organism>
<evidence type="ECO:0000313" key="2">
    <source>
        <dbReference type="Proteomes" id="UP000438120"/>
    </source>
</evidence>
<protein>
    <submittedName>
        <fullName evidence="1">SAM-dependent methyltransferase</fullName>
    </submittedName>
</protein>
<dbReference type="GO" id="GO:0008168">
    <property type="term" value="F:methyltransferase activity"/>
    <property type="evidence" value="ECO:0007669"/>
    <property type="project" value="UniProtKB-KW"/>
</dbReference>
<dbReference type="GO" id="GO:0032259">
    <property type="term" value="P:methylation"/>
    <property type="evidence" value="ECO:0007669"/>
    <property type="project" value="UniProtKB-KW"/>
</dbReference>
<keyword evidence="2" id="KW-1185">Reference proteome</keyword>
<dbReference type="EMBL" id="VUMX01000004">
    <property type="protein sequence ID" value="MST86511.1"/>
    <property type="molecule type" value="Genomic_DNA"/>
</dbReference>
<accession>A0A6A8MC72</accession>
<name>A0A6A8MC72_9LACO</name>
<proteinExistence type="predicted"/>
<keyword evidence="1" id="KW-0808">Transferase</keyword>